<dbReference type="OrthoDB" id="171at10487"/>
<reference evidence="1 2" key="1">
    <citation type="journal article" date="2014" name="J. Gen. Virol.">
        <title>Genome sequence of a crustacean iridovirus, IIV31, isolated from the pill bug, Armadillidium vulgare.</title>
        <authorList>
            <person name="Piegu B."/>
            <person name="Guizard S."/>
            <person name="Yeping T."/>
            <person name="Cruaud C."/>
            <person name="Asgari S."/>
            <person name="Bideshi D.K."/>
            <person name="Federici B.A."/>
            <person name="Bigot Y."/>
        </authorList>
    </citation>
    <scope>NUCLEOTIDE SEQUENCE [LARGE SCALE GENOMIC DNA]</scope>
</reference>
<protein>
    <submittedName>
        <fullName evidence="1">Uncharacterized protein</fullName>
    </submittedName>
</protein>
<evidence type="ECO:0000313" key="1">
    <source>
        <dbReference type="EMBL" id="CCV02563.1"/>
    </source>
</evidence>
<evidence type="ECO:0000313" key="2">
    <source>
        <dbReference type="Proteomes" id="UP000114278"/>
    </source>
</evidence>
<dbReference type="EMBL" id="HF920637">
    <property type="protein sequence ID" value="CCV02563.1"/>
    <property type="molecule type" value="Genomic_DNA"/>
</dbReference>
<keyword evidence="2" id="KW-1185">Reference proteome</keyword>
<gene>
    <name evidence="1" type="primary">191L</name>
    <name evidence="1" type="ORF">IIV31_191L</name>
</gene>
<name>A0A068QL27_9VIRU</name>
<dbReference type="KEGG" id="vg:19738775"/>
<sequence length="279" mass="30733">MATLIPSFKKENPYSVIKDNDLVSLIFNDNDGPASNVLWSSHEISSKLENLKLEMQIKQPDAKGLASFDSSGQVIDSNIVVDDEGQPDNNVLWSSAKIASLPLPPFQLKQADAVYGNLSSFGADQNIGQVIDSGFKIDDSQNDSNILWSSNKVLDVIASSPKKVAKFYADDSQLIAGYKVSFNQKQFQTNNFQMSVNDGTINITQNGVFKISFVSMEGKRAIFTFFDEQELIPIGKNSPGCLCEFLKSEENFPLSFSVKVVSSDQGLVMENAYILIEEV</sequence>
<organism evidence="1 2">
    <name type="scientific">Armadillidium vulgare iridescent virus</name>
    <dbReference type="NCBI Taxonomy" id="72201"/>
    <lineage>
        <taxon>Viruses</taxon>
        <taxon>Varidnaviria</taxon>
        <taxon>Bamfordvirae</taxon>
        <taxon>Nucleocytoviricota</taxon>
        <taxon>Megaviricetes</taxon>
        <taxon>Pimascovirales</taxon>
        <taxon>Pimascovirales incertae sedis</taxon>
        <taxon>Iridoviridae</taxon>
        <taxon>Betairidovirinae</taxon>
        <taxon>Iridovirus</taxon>
        <taxon>Iridovirus armadillidium1</taxon>
        <taxon>Invertebrate iridescent virus 31</taxon>
    </lineage>
</organism>
<accession>A0A068QL27</accession>
<proteinExistence type="predicted"/>
<dbReference type="Proteomes" id="UP000114278">
    <property type="component" value="Segment"/>
</dbReference>
<dbReference type="RefSeq" id="YP_009046805.1">
    <property type="nucleotide sequence ID" value="NC_024451.1"/>
</dbReference>
<dbReference type="GeneID" id="19738775"/>